<accession>A0A8C4NLK1</accession>
<dbReference type="AlphaFoldDB" id="A0A8C4NLK1"/>
<reference evidence="1" key="1">
    <citation type="submission" date="2025-08" db="UniProtKB">
        <authorList>
            <consortium name="Ensembl"/>
        </authorList>
    </citation>
    <scope>IDENTIFICATION</scope>
</reference>
<keyword evidence="2" id="KW-1185">Reference proteome</keyword>
<evidence type="ECO:0000313" key="2">
    <source>
        <dbReference type="Proteomes" id="UP000694388"/>
    </source>
</evidence>
<sequence length="152" mass="17036">MILQTCGKKFCGQTRQKFNFKAKFSVTSGASLTLHITQSRSSLPSGMLVAPSCYGAAFHNQGLSKSLMKTCLRKDSPMPSPASNFLVCLEKSEEGKLCKTCSVMMVIENVTKALPFHPLQGAHSQEKNHHLRNNDYLGWLDFRKRKAPMYDY</sequence>
<organism evidence="1 2">
    <name type="scientific">Eptatretus burgeri</name>
    <name type="common">Inshore hagfish</name>
    <dbReference type="NCBI Taxonomy" id="7764"/>
    <lineage>
        <taxon>Eukaryota</taxon>
        <taxon>Metazoa</taxon>
        <taxon>Chordata</taxon>
        <taxon>Craniata</taxon>
        <taxon>Vertebrata</taxon>
        <taxon>Cyclostomata</taxon>
        <taxon>Myxini</taxon>
        <taxon>Myxiniformes</taxon>
        <taxon>Myxinidae</taxon>
        <taxon>Eptatretinae</taxon>
        <taxon>Eptatretus</taxon>
    </lineage>
</organism>
<evidence type="ECO:0000313" key="1">
    <source>
        <dbReference type="Ensembl" id="ENSEBUP00000004769.1"/>
    </source>
</evidence>
<dbReference type="Ensembl" id="ENSEBUT00000005207.1">
    <property type="protein sequence ID" value="ENSEBUP00000004769.1"/>
    <property type="gene ID" value="ENSEBUG00000003308.1"/>
</dbReference>
<dbReference type="Proteomes" id="UP000694388">
    <property type="component" value="Unplaced"/>
</dbReference>
<protein>
    <submittedName>
        <fullName evidence="1">Uncharacterized protein</fullName>
    </submittedName>
</protein>
<reference evidence="1" key="2">
    <citation type="submission" date="2025-09" db="UniProtKB">
        <authorList>
            <consortium name="Ensembl"/>
        </authorList>
    </citation>
    <scope>IDENTIFICATION</scope>
</reference>
<proteinExistence type="predicted"/>
<name>A0A8C4NLK1_EPTBU</name>